<dbReference type="GO" id="GO:0005886">
    <property type="term" value="C:plasma membrane"/>
    <property type="evidence" value="ECO:0007669"/>
    <property type="project" value="UniProtKB-SubCell"/>
</dbReference>
<evidence type="ECO:0000259" key="20">
    <source>
        <dbReference type="Pfam" id="PF00912"/>
    </source>
</evidence>
<keyword evidence="7" id="KW-0328">Glycosyltransferase</keyword>
<evidence type="ECO:0000313" key="21">
    <source>
        <dbReference type="EMBL" id="PIT90622.1"/>
    </source>
</evidence>
<evidence type="ECO:0000256" key="15">
    <source>
        <dbReference type="ARBA" id="ARBA00034000"/>
    </source>
</evidence>
<evidence type="ECO:0000256" key="12">
    <source>
        <dbReference type="ARBA" id="ARBA00023136"/>
    </source>
</evidence>
<feature type="domain" description="Penicillin-binding protein transpeptidase" evidence="19">
    <location>
        <begin position="390"/>
        <end position="670"/>
    </location>
</feature>
<comment type="similarity">
    <text evidence="2">In the C-terminal section; belongs to the transpeptidase family.</text>
</comment>
<feature type="region of interest" description="Disordered" evidence="17">
    <location>
        <begin position="1"/>
        <end position="30"/>
    </location>
</feature>
<dbReference type="PANTHER" id="PTHR32282:SF11">
    <property type="entry name" value="PENICILLIN-BINDING PROTEIN 1B"/>
    <property type="match status" value="1"/>
</dbReference>
<keyword evidence="14" id="KW-0961">Cell wall biogenesis/degradation</keyword>
<evidence type="ECO:0000256" key="18">
    <source>
        <dbReference type="SAM" id="Phobius"/>
    </source>
</evidence>
<keyword evidence="6" id="KW-0645">Protease</keyword>
<keyword evidence="5" id="KW-0121">Carboxypeptidase</keyword>
<evidence type="ECO:0000259" key="19">
    <source>
        <dbReference type="Pfam" id="PF00905"/>
    </source>
</evidence>
<evidence type="ECO:0000256" key="6">
    <source>
        <dbReference type="ARBA" id="ARBA00022670"/>
    </source>
</evidence>
<dbReference type="GO" id="GO:0009002">
    <property type="term" value="F:serine-type D-Ala-D-Ala carboxypeptidase activity"/>
    <property type="evidence" value="ECO:0007669"/>
    <property type="project" value="UniProtKB-EC"/>
</dbReference>
<keyword evidence="18" id="KW-1133">Transmembrane helix</keyword>
<dbReference type="Pfam" id="PF00905">
    <property type="entry name" value="Transpeptidase"/>
    <property type="match status" value="1"/>
</dbReference>
<evidence type="ECO:0000256" key="14">
    <source>
        <dbReference type="ARBA" id="ARBA00023316"/>
    </source>
</evidence>
<keyword evidence="8" id="KW-0808">Transferase</keyword>
<dbReference type="GO" id="GO:0030288">
    <property type="term" value="C:outer membrane-bounded periplasmic space"/>
    <property type="evidence" value="ECO:0007669"/>
    <property type="project" value="TreeGrafter"/>
</dbReference>
<dbReference type="GO" id="GO:0008658">
    <property type="term" value="F:penicillin binding"/>
    <property type="evidence" value="ECO:0007669"/>
    <property type="project" value="InterPro"/>
</dbReference>
<evidence type="ECO:0000256" key="16">
    <source>
        <dbReference type="ARBA" id="ARBA00049902"/>
    </source>
</evidence>
<dbReference type="SUPFAM" id="SSF56601">
    <property type="entry name" value="beta-lactamase/transpeptidase-like"/>
    <property type="match status" value="1"/>
</dbReference>
<evidence type="ECO:0000256" key="2">
    <source>
        <dbReference type="ARBA" id="ARBA00007090"/>
    </source>
</evidence>
<keyword evidence="4" id="KW-1003">Cell membrane</keyword>
<feature type="domain" description="Glycosyl transferase family 51" evidence="20">
    <location>
        <begin position="126"/>
        <end position="300"/>
    </location>
</feature>
<keyword evidence="12 18" id="KW-0472">Membrane</keyword>
<comment type="catalytic activity">
    <reaction evidence="15">
        <text>Preferential cleavage: (Ac)2-L-Lys-D-Ala-|-D-Ala. Also transpeptidation of peptidyl-alanyl moieties that are N-acyl substituents of D-alanine.</text>
        <dbReference type="EC" id="3.4.16.4"/>
    </reaction>
</comment>
<comment type="subcellular location">
    <subcellularLocation>
        <location evidence="1">Cell membrane</location>
    </subcellularLocation>
</comment>
<dbReference type="InterPro" id="IPR001264">
    <property type="entry name" value="Glyco_trans_51"/>
</dbReference>
<dbReference type="GO" id="GO:0009252">
    <property type="term" value="P:peptidoglycan biosynthetic process"/>
    <property type="evidence" value="ECO:0007669"/>
    <property type="project" value="UniProtKB-KW"/>
</dbReference>
<dbReference type="SUPFAM" id="SSF53955">
    <property type="entry name" value="Lysozyme-like"/>
    <property type="match status" value="1"/>
</dbReference>
<evidence type="ECO:0000256" key="10">
    <source>
        <dbReference type="ARBA" id="ARBA00022960"/>
    </source>
</evidence>
<keyword evidence="10" id="KW-0133">Cell shape</keyword>
<feature type="compositionally biased region" description="Basic residues" evidence="17">
    <location>
        <begin position="1"/>
        <end position="11"/>
    </location>
</feature>
<comment type="catalytic activity">
    <reaction evidence="16">
        <text>[GlcNAc-(1-&gt;4)-Mur2Ac(oyl-L-Ala-gamma-D-Glu-L-Lys-D-Ala-D-Ala)](n)-di-trans,octa-cis-undecaprenyl diphosphate + beta-D-GlcNAc-(1-&gt;4)-Mur2Ac(oyl-L-Ala-gamma-D-Glu-L-Lys-D-Ala-D-Ala)-di-trans,octa-cis-undecaprenyl diphosphate = [GlcNAc-(1-&gt;4)-Mur2Ac(oyl-L-Ala-gamma-D-Glu-L-Lys-D-Ala-D-Ala)](n+1)-di-trans,octa-cis-undecaprenyl diphosphate + di-trans,octa-cis-undecaprenyl diphosphate + H(+)</text>
        <dbReference type="Rhea" id="RHEA:23708"/>
        <dbReference type="Rhea" id="RHEA-COMP:9602"/>
        <dbReference type="Rhea" id="RHEA-COMP:9603"/>
        <dbReference type="ChEBI" id="CHEBI:15378"/>
        <dbReference type="ChEBI" id="CHEBI:58405"/>
        <dbReference type="ChEBI" id="CHEBI:60033"/>
        <dbReference type="ChEBI" id="CHEBI:78435"/>
        <dbReference type="EC" id="2.4.99.28"/>
    </reaction>
</comment>
<dbReference type="Pfam" id="PF17957">
    <property type="entry name" value="Big_7"/>
    <property type="match status" value="1"/>
</dbReference>
<dbReference type="GO" id="GO:0008955">
    <property type="term" value="F:peptidoglycan glycosyltransferase activity"/>
    <property type="evidence" value="ECO:0007669"/>
    <property type="project" value="UniProtKB-EC"/>
</dbReference>
<dbReference type="GO" id="GO:0008360">
    <property type="term" value="P:regulation of cell shape"/>
    <property type="evidence" value="ECO:0007669"/>
    <property type="project" value="UniProtKB-KW"/>
</dbReference>
<dbReference type="Gene3D" id="2.60.40.10">
    <property type="entry name" value="Immunoglobulins"/>
    <property type="match status" value="1"/>
</dbReference>
<feature type="transmembrane region" description="Helical" evidence="18">
    <location>
        <begin position="75"/>
        <end position="98"/>
    </location>
</feature>
<evidence type="ECO:0000313" key="22">
    <source>
        <dbReference type="Proteomes" id="UP000230543"/>
    </source>
</evidence>
<evidence type="ECO:0000256" key="7">
    <source>
        <dbReference type="ARBA" id="ARBA00022676"/>
    </source>
</evidence>
<accession>A0A2M6WCW1</accession>
<dbReference type="GO" id="GO:0071555">
    <property type="term" value="P:cell wall organization"/>
    <property type="evidence" value="ECO:0007669"/>
    <property type="project" value="UniProtKB-KW"/>
</dbReference>
<keyword evidence="18" id="KW-0812">Transmembrane</keyword>
<gene>
    <name evidence="21" type="ORF">COU22_01155</name>
</gene>
<evidence type="ECO:0000256" key="9">
    <source>
        <dbReference type="ARBA" id="ARBA00022801"/>
    </source>
</evidence>
<comment type="similarity">
    <text evidence="3">In the N-terminal section; belongs to the glycosyltransferase 51 family.</text>
</comment>
<dbReference type="InterPro" id="IPR036950">
    <property type="entry name" value="PBP_transglycosylase"/>
</dbReference>
<dbReference type="EMBL" id="PFBO01000035">
    <property type="protein sequence ID" value="PIT90622.1"/>
    <property type="molecule type" value="Genomic_DNA"/>
</dbReference>
<dbReference type="Pfam" id="PF00912">
    <property type="entry name" value="Transgly"/>
    <property type="match status" value="1"/>
</dbReference>
<dbReference type="PANTHER" id="PTHR32282">
    <property type="entry name" value="BINDING PROTEIN TRANSPEPTIDASE, PUTATIVE-RELATED"/>
    <property type="match status" value="1"/>
</dbReference>
<evidence type="ECO:0000256" key="4">
    <source>
        <dbReference type="ARBA" id="ARBA00022475"/>
    </source>
</evidence>
<evidence type="ECO:0000256" key="17">
    <source>
        <dbReference type="SAM" id="MobiDB-lite"/>
    </source>
</evidence>
<dbReference type="FunFam" id="1.10.3810.10:FF:000001">
    <property type="entry name" value="Penicillin-binding protein 1A"/>
    <property type="match status" value="1"/>
</dbReference>
<dbReference type="Proteomes" id="UP000230543">
    <property type="component" value="Unassembled WGS sequence"/>
</dbReference>
<feature type="compositionally biased region" description="Basic residues" evidence="17">
    <location>
        <begin position="20"/>
        <end position="30"/>
    </location>
</feature>
<dbReference type="InterPro" id="IPR001460">
    <property type="entry name" value="PCN-bd_Tpept"/>
</dbReference>
<sequence length="982" mass="110061">MPIPHLQHKIHSPNSWKDGKPKKVKHKTSLPKAKKKASFFKFFNLKKSKATVSIQDISLKNKKPGRTWRGLIKRWWPYILVLILIIIIAGFAMLAWLAKDLPDPGKLTERKIAQSTKIYDRTGEHLLYEIHGEQKRTLIPLAEIPDYAIQATLALEDQRFYEHKGFSLWGMFRGVVLRTLKGQSAQGGSTLTQQLIKNAILTNERSIIRKAKELILAYKIEKDYSKEEILQMYFNEIPYGSTAYGIEAASYHYFGKSAKELTLGEAAILAALPQSPTYLSPYGSHADRLFARQAYCLDQMTKLGYVTKEQAEAAKAEDITFKQRIEGIEAPHFVFFVKEQLSEKYGDLLVEQGGLKIISTLNYDLQKKAEEIIKEEAEKNQENFDASNASLVAIDVATGQILAMVGSKDFFDDKIDGQVNVATSPRQPGSSFKPIVYTAGFIKGYVPETVVYDLETTFKTFDGNYVPHNYDLKEHGPVSLRTALAGSLNIPAVKMIYLTGIDGVLNLAADLGYSTLTDRSRFGLSLVLGGGEVKLLEHVNAFAALAREGRAAQYSYLLSLEDGEGKVMEEFQKPGLRKVMETETARMTNDVLSDNNARAYIFGQQNYLTLPDRPVAAKTGTTNDYHDAWTIGYTPQIATGVWVGNSNNDAMKRGADGSVVAAPIWQRFMKEATAELSVQNFTKPTYQIPSKPMLGGGANGVKVKIDKMSGLLATDNTPEHLIEEKTFQQAHTILHYVNKDDPLGPAPADPSSDEYYAAWEEAVAKWATENNIINEDPPIEKDNIHLAEDKPTIRIISLEEGQAITDNRIDLEVRISANREVDRVEYYLDNKLLSTSYSRPFNEQINIPPTILNGSHSITAKIYDDLENTNQDTVGINLSRQAYLNINWLEPTAGENIQADNFPLSLLINIDEVEKVKKVDFYYKTDSQENGHWINYVNNPLDNNLKTLWSEAPSSGVYKLYLIITDQNNQIIQGPTITINLQ</sequence>
<evidence type="ECO:0000256" key="1">
    <source>
        <dbReference type="ARBA" id="ARBA00004236"/>
    </source>
</evidence>
<proteinExistence type="inferred from homology"/>
<comment type="caution">
    <text evidence="21">The sequence shown here is derived from an EMBL/GenBank/DDBJ whole genome shotgun (WGS) entry which is preliminary data.</text>
</comment>
<name>A0A2M6WCW1_9BACT</name>
<evidence type="ECO:0000256" key="5">
    <source>
        <dbReference type="ARBA" id="ARBA00022645"/>
    </source>
</evidence>
<keyword evidence="9" id="KW-0378">Hydrolase</keyword>
<dbReference type="InterPro" id="IPR013783">
    <property type="entry name" value="Ig-like_fold"/>
</dbReference>
<protein>
    <submittedName>
        <fullName evidence="21">Uncharacterized protein</fullName>
    </submittedName>
</protein>
<keyword evidence="13" id="KW-0511">Multifunctional enzyme</keyword>
<dbReference type="Gene3D" id="3.40.710.10">
    <property type="entry name" value="DD-peptidase/beta-lactamase superfamily"/>
    <property type="match status" value="1"/>
</dbReference>
<dbReference type="InterPro" id="IPR050396">
    <property type="entry name" value="Glycosyltr_51/Transpeptidase"/>
</dbReference>
<evidence type="ECO:0000256" key="13">
    <source>
        <dbReference type="ARBA" id="ARBA00023268"/>
    </source>
</evidence>
<evidence type="ECO:0000256" key="11">
    <source>
        <dbReference type="ARBA" id="ARBA00022984"/>
    </source>
</evidence>
<dbReference type="InterPro" id="IPR023346">
    <property type="entry name" value="Lysozyme-like_dom_sf"/>
</dbReference>
<dbReference type="Gene3D" id="1.10.3810.10">
    <property type="entry name" value="Biosynthetic peptidoglycan transglycosylase-like"/>
    <property type="match status" value="1"/>
</dbReference>
<evidence type="ECO:0000256" key="8">
    <source>
        <dbReference type="ARBA" id="ARBA00022679"/>
    </source>
</evidence>
<keyword evidence="11" id="KW-0573">Peptidoglycan synthesis</keyword>
<dbReference type="InterPro" id="IPR012338">
    <property type="entry name" value="Beta-lactam/transpept-like"/>
</dbReference>
<dbReference type="GO" id="GO:0006508">
    <property type="term" value="P:proteolysis"/>
    <property type="evidence" value="ECO:0007669"/>
    <property type="project" value="UniProtKB-KW"/>
</dbReference>
<reference evidence="22" key="1">
    <citation type="submission" date="2017-09" db="EMBL/GenBank/DDBJ databases">
        <title>Depth-based differentiation of microbial function through sediment-hosted aquifers and enrichment of novel symbionts in the deep terrestrial subsurface.</title>
        <authorList>
            <person name="Probst A.J."/>
            <person name="Ladd B."/>
            <person name="Jarett J.K."/>
            <person name="Geller-Mcgrath D.E."/>
            <person name="Sieber C.M.K."/>
            <person name="Emerson J.B."/>
            <person name="Anantharaman K."/>
            <person name="Thomas B.C."/>
            <person name="Malmstrom R."/>
            <person name="Stieglmeier M."/>
            <person name="Klingl A."/>
            <person name="Woyke T."/>
            <person name="Ryan C.M."/>
            <person name="Banfield J.F."/>
        </authorList>
    </citation>
    <scope>NUCLEOTIDE SEQUENCE [LARGE SCALE GENOMIC DNA]</scope>
</reference>
<evidence type="ECO:0000256" key="3">
    <source>
        <dbReference type="ARBA" id="ARBA00007739"/>
    </source>
</evidence>
<organism evidence="21 22">
    <name type="scientific">Candidatus Komeilibacteria bacterium CG10_big_fil_rev_8_21_14_0_10_41_13</name>
    <dbReference type="NCBI Taxonomy" id="1974476"/>
    <lineage>
        <taxon>Bacteria</taxon>
        <taxon>Candidatus Komeiliibacteriota</taxon>
    </lineage>
</organism>
<dbReference type="AlphaFoldDB" id="A0A2M6WCW1"/>